<organism evidence="2 3">
    <name type="scientific">Lactiplantibacillus plajomi</name>
    <dbReference type="NCBI Taxonomy" id="1457217"/>
    <lineage>
        <taxon>Bacteria</taxon>
        <taxon>Bacillati</taxon>
        <taxon>Bacillota</taxon>
        <taxon>Bacilli</taxon>
        <taxon>Lactobacillales</taxon>
        <taxon>Lactobacillaceae</taxon>
        <taxon>Lactiplantibacillus</taxon>
    </lineage>
</organism>
<feature type="region of interest" description="Disordered" evidence="1">
    <location>
        <begin position="258"/>
        <end position="279"/>
    </location>
</feature>
<dbReference type="EMBL" id="JBHLUK010000055">
    <property type="protein sequence ID" value="MFC0423620.1"/>
    <property type="molecule type" value="Genomic_DNA"/>
</dbReference>
<evidence type="ECO:0000256" key="1">
    <source>
        <dbReference type="SAM" id="MobiDB-lite"/>
    </source>
</evidence>
<gene>
    <name evidence="2" type="ORF">ACFFGS_05735</name>
</gene>
<evidence type="ECO:0000313" key="2">
    <source>
        <dbReference type="EMBL" id="MFC0423620.1"/>
    </source>
</evidence>
<protein>
    <submittedName>
        <fullName evidence="2">Uncharacterized protein</fullName>
    </submittedName>
</protein>
<comment type="caution">
    <text evidence="2">The sequence shown here is derived from an EMBL/GenBank/DDBJ whole genome shotgun (WGS) entry which is preliminary data.</text>
</comment>
<evidence type="ECO:0000313" key="3">
    <source>
        <dbReference type="Proteomes" id="UP001589855"/>
    </source>
</evidence>
<feature type="compositionally biased region" description="Polar residues" evidence="1">
    <location>
        <begin position="260"/>
        <end position="272"/>
    </location>
</feature>
<proteinExistence type="predicted"/>
<dbReference type="RefSeq" id="WP_137645932.1">
    <property type="nucleotide sequence ID" value="NZ_BAABRM010000030.1"/>
</dbReference>
<name>A0ABV6K2D6_9LACO</name>
<dbReference type="Proteomes" id="UP001589855">
    <property type="component" value="Unassembled WGS sequence"/>
</dbReference>
<accession>A0ABV6K2D6</accession>
<keyword evidence="3" id="KW-1185">Reference proteome</keyword>
<reference evidence="2 3" key="1">
    <citation type="submission" date="2024-09" db="EMBL/GenBank/DDBJ databases">
        <authorList>
            <person name="Sun Q."/>
            <person name="Mori K."/>
        </authorList>
    </citation>
    <scope>NUCLEOTIDE SEQUENCE [LARGE SCALE GENOMIC DNA]</scope>
    <source>
        <strain evidence="2 3">TBRC 4575</strain>
    </source>
</reference>
<sequence length="279" mass="31790">MQLLINIVSVEPFDWNNLNQLVQSIRHQQTDNVKIQLADDLAQALTDEQRQALVTNPTTEWPTSATTYVLNLCPSDRLLPGAIAQWQSVLTEHPHTAISLATFNTATPVTEQAESYLARHTDNLLLDTYLRMSNAENVWPQLWGLQNYSLQGNLKSFKYLSQRLRPTGIILPADQLATTYPLAAVSQNLQLLNQQTEIIRLHVPTIQLTSWFHTVPLEWAAQLEAALTVPLTPDWQPQYLKYYRSQLKKLINDKSDAPLTDTQRQKLANQLERTPEMEA</sequence>